<keyword evidence="1" id="KW-0472">Membrane</keyword>
<feature type="transmembrane region" description="Helical" evidence="1">
    <location>
        <begin position="39"/>
        <end position="63"/>
    </location>
</feature>
<gene>
    <name evidence="2" type="ORF">T4B_13756</name>
</gene>
<evidence type="ECO:0000313" key="3">
    <source>
        <dbReference type="Proteomes" id="UP000054805"/>
    </source>
</evidence>
<comment type="caution">
    <text evidence="2">The sequence shown here is derived from an EMBL/GenBank/DDBJ whole genome shotgun (WGS) entry which is preliminary data.</text>
</comment>
<sequence length="212" mass="23678">MRRMRSCNRPAGSLASVLALQIVNLPARKHTDCYTTSQLLPAFICHFSTSSAGLLMVLLFSVIPPSLVFQLNTFYIRCCARNRLPASMCFFISKYSTSNNRCAKNGCSFYLQLCLFPAHLILKKKKNNKEKISSEIAKPANPWHTAMAKRRRRRFNPGGDQSDAPTVMWPAWHVKRANPSNAKGGRPDAKRACACACCFNSLLVVHSLRIVG</sequence>
<keyword evidence="1" id="KW-1133">Transmembrane helix</keyword>
<dbReference type="Proteomes" id="UP000054805">
    <property type="component" value="Unassembled WGS sequence"/>
</dbReference>
<accession>A0A0V1IHZ2</accession>
<keyword evidence="3" id="KW-1185">Reference proteome</keyword>
<keyword evidence="1" id="KW-0812">Transmembrane</keyword>
<organism evidence="2 3">
    <name type="scientific">Trichinella pseudospiralis</name>
    <name type="common">Parasitic roundworm</name>
    <dbReference type="NCBI Taxonomy" id="6337"/>
    <lineage>
        <taxon>Eukaryota</taxon>
        <taxon>Metazoa</taxon>
        <taxon>Ecdysozoa</taxon>
        <taxon>Nematoda</taxon>
        <taxon>Enoplea</taxon>
        <taxon>Dorylaimia</taxon>
        <taxon>Trichinellida</taxon>
        <taxon>Trichinellidae</taxon>
        <taxon>Trichinella</taxon>
    </lineage>
</organism>
<evidence type="ECO:0000256" key="1">
    <source>
        <dbReference type="SAM" id="Phobius"/>
    </source>
</evidence>
<proteinExistence type="predicted"/>
<protein>
    <submittedName>
        <fullName evidence="2">Uncharacterized protein</fullName>
    </submittedName>
</protein>
<evidence type="ECO:0000313" key="2">
    <source>
        <dbReference type="EMBL" id="KRZ22351.1"/>
    </source>
</evidence>
<dbReference type="AlphaFoldDB" id="A0A0V1IHZ2"/>
<reference evidence="2 3" key="1">
    <citation type="submission" date="2015-01" db="EMBL/GenBank/DDBJ databases">
        <title>Evolution of Trichinella species and genotypes.</title>
        <authorList>
            <person name="Korhonen P.K."/>
            <person name="Edoardo P."/>
            <person name="Giuseppe L.R."/>
            <person name="Gasser R.B."/>
        </authorList>
    </citation>
    <scope>NUCLEOTIDE SEQUENCE [LARGE SCALE GENOMIC DNA]</scope>
    <source>
        <strain evidence="2">ISS588</strain>
    </source>
</reference>
<name>A0A0V1IHZ2_TRIPS</name>
<dbReference type="EMBL" id="JYDS01000176">
    <property type="protein sequence ID" value="KRZ22351.1"/>
    <property type="molecule type" value="Genomic_DNA"/>
</dbReference>